<dbReference type="Gramene" id="rna49678">
    <property type="protein sequence ID" value="RHN43147.1"/>
    <property type="gene ID" value="gene49678"/>
</dbReference>
<dbReference type="AlphaFoldDB" id="A0A396GX00"/>
<dbReference type="Proteomes" id="UP000265566">
    <property type="component" value="Chromosome 8"/>
</dbReference>
<organism evidence="1 2">
    <name type="scientific">Medicago truncatula</name>
    <name type="common">Barrel medic</name>
    <name type="synonym">Medicago tribuloides</name>
    <dbReference type="NCBI Taxonomy" id="3880"/>
    <lineage>
        <taxon>Eukaryota</taxon>
        <taxon>Viridiplantae</taxon>
        <taxon>Streptophyta</taxon>
        <taxon>Embryophyta</taxon>
        <taxon>Tracheophyta</taxon>
        <taxon>Spermatophyta</taxon>
        <taxon>Magnoliopsida</taxon>
        <taxon>eudicotyledons</taxon>
        <taxon>Gunneridae</taxon>
        <taxon>Pentapetalae</taxon>
        <taxon>rosids</taxon>
        <taxon>fabids</taxon>
        <taxon>Fabales</taxon>
        <taxon>Fabaceae</taxon>
        <taxon>Papilionoideae</taxon>
        <taxon>50 kb inversion clade</taxon>
        <taxon>NPAAA clade</taxon>
        <taxon>Hologalegina</taxon>
        <taxon>IRL clade</taxon>
        <taxon>Trifolieae</taxon>
        <taxon>Medicago</taxon>
    </lineage>
</organism>
<dbReference type="EMBL" id="PSQE01000008">
    <property type="protein sequence ID" value="RHN43147.1"/>
    <property type="molecule type" value="Genomic_DNA"/>
</dbReference>
<sequence length="55" mass="5924">MCCSLHPSTLKASIIVGTYRSLVSPCPSCPFAPLPQEYTFARSVTATVCLHPLDI</sequence>
<name>A0A396GX00_MEDTR</name>
<evidence type="ECO:0000313" key="2">
    <source>
        <dbReference type="Proteomes" id="UP000265566"/>
    </source>
</evidence>
<protein>
    <submittedName>
        <fullName evidence="1">Uncharacterized protein</fullName>
    </submittedName>
</protein>
<evidence type="ECO:0000313" key="1">
    <source>
        <dbReference type="EMBL" id="RHN43147.1"/>
    </source>
</evidence>
<comment type="caution">
    <text evidence="1">The sequence shown here is derived from an EMBL/GenBank/DDBJ whole genome shotgun (WGS) entry which is preliminary data.</text>
</comment>
<accession>A0A396GX00</accession>
<proteinExistence type="predicted"/>
<gene>
    <name evidence="1" type="ORF">MtrunA17_Chr8g0384641</name>
</gene>
<reference evidence="2" key="1">
    <citation type="journal article" date="2018" name="Nat. Plants">
        <title>Whole-genome landscape of Medicago truncatula symbiotic genes.</title>
        <authorList>
            <person name="Pecrix Y."/>
            <person name="Staton S.E."/>
            <person name="Sallet E."/>
            <person name="Lelandais-Briere C."/>
            <person name="Moreau S."/>
            <person name="Carrere S."/>
            <person name="Blein T."/>
            <person name="Jardinaud M.F."/>
            <person name="Latrasse D."/>
            <person name="Zouine M."/>
            <person name="Zahm M."/>
            <person name="Kreplak J."/>
            <person name="Mayjonade B."/>
            <person name="Satge C."/>
            <person name="Perez M."/>
            <person name="Cauet S."/>
            <person name="Marande W."/>
            <person name="Chantry-Darmon C."/>
            <person name="Lopez-Roques C."/>
            <person name="Bouchez O."/>
            <person name="Berard A."/>
            <person name="Debelle F."/>
            <person name="Munos S."/>
            <person name="Bendahmane A."/>
            <person name="Berges H."/>
            <person name="Niebel A."/>
            <person name="Buitink J."/>
            <person name="Frugier F."/>
            <person name="Benhamed M."/>
            <person name="Crespi M."/>
            <person name="Gouzy J."/>
            <person name="Gamas P."/>
        </authorList>
    </citation>
    <scope>NUCLEOTIDE SEQUENCE [LARGE SCALE GENOMIC DNA]</scope>
    <source>
        <strain evidence="2">cv. Jemalong A17</strain>
    </source>
</reference>